<gene>
    <name evidence="2" type="ORF">NE237_016924</name>
</gene>
<sequence length="468" mass="52337">MATHPAVRHISRCSIRAECVADESNQPLHFNPWDLSMLNTYYIQKGLLFSKPPQTNGLSIITIIDHLKDSLSRTLVHFLPLTGHLVTHKQDNPPSYSIFLDYKNTPGVDFVHAVADVTISDVFAPIDVPPIVRSFFLLDKAIGHDGHTLPLLAVQVTELLDGIFIACSFNHVIGDGTSYWHFFNAWAEICRMGKGKHDHISRPPVLRRWFLDGQDPIINLPFSHHDEFIDRYQPPVVLRERFFHFSPQSIARLKAKANAEYNTSTISSFQALSALVWRSLTRARHHLPSHKKTSCKLATNNRSRLNPPLSLEYFGNCIQAVNASATVGELLNHGIGWAAWLLHEAVNGHSDIEVREGLELWMKSPYIYQVGNFFDPCSSVMMGSSPRFDMYGCDFGWGMAEAVRSGSANKFDGKVSSYPGREGEGSVDLEVTLPAETMSALESDPEFMDAVSPSQYHVSCSSFPAKIK</sequence>
<dbReference type="Gene3D" id="3.30.559.10">
    <property type="entry name" value="Chloramphenicol acetyltransferase-like domain"/>
    <property type="match status" value="2"/>
</dbReference>
<comment type="caution">
    <text evidence="2">The sequence shown here is derived from an EMBL/GenBank/DDBJ whole genome shotgun (WGS) entry which is preliminary data.</text>
</comment>
<dbReference type="OrthoDB" id="1862401at2759"/>
<dbReference type="PANTHER" id="PTHR31896:SF12">
    <property type="entry name" value="HXXXD-TYPE ACYL-TRANSFERASE FAMILY PROTEIN"/>
    <property type="match status" value="1"/>
</dbReference>
<evidence type="ECO:0000313" key="3">
    <source>
        <dbReference type="Proteomes" id="UP001141806"/>
    </source>
</evidence>
<keyword evidence="3" id="KW-1185">Reference proteome</keyword>
<name>A0A9Q0K700_9MAGN</name>
<proteinExistence type="predicted"/>
<dbReference type="EMBL" id="JAMYWD010000007">
    <property type="protein sequence ID" value="KAJ4965075.1"/>
    <property type="molecule type" value="Genomic_DNA"/>
</dbReference>
<dbReference type="PANTHER" id="PTHR31896">
    <property type="entry name" value="FAMILY REGULATORY PROTEIN, PUTATIVE (AFU_ORTHOLOGUE AFUA_3G14730)-RELATED"/>
    <property type="match status" value="1"/>
</dbReference>
<accession>A0A9Q0K700</accession>
<dbReference type="Pfam" id="PF02458">
    <property type="entry name" value="Transferase"/>
    <property type="match status" value="1"/>
</dbReference>
<reference evidence="2" key="1">
    <citation type="journal article" date="2023" name="Plant J.">
        <title>The genome of the king protea, Protea cynaroides.</title>
        <authorList>
            <person name="Chang J."/>
            <person name="Duong T.A."/>
            <person name="Schoeman C."/>
            <person name="Ma X."/>
            <person name="Roodt D."/>
            <person name="Barker N."/>
            <person name="Li Z."/>
            <person name="Van de Peer Y."/>
            <person name="Mizrachi E."/>
        </authorList>
    </citation>
    <scope>NUCLEOTIDE SEQUENCE</scope>
    <source>
        <tissue evidence="2">Young leaves</tissue>
    </source>
</reference>
<organism evidence="2 3">
    <name type="scientific">Protea cynaroides</name>
    <dbReference type="NCBI Taxonomy" id="273540"/>
    <lineage>
        <taxon>Eukaryota</taxon>
        <taxon>Viridiplantae</taxon>
        <taxon>Streptophyta</taxon>
        <taxon>Embryophyta</taxon>
        <taxon>Tracheophyta</taxon>
        <taxon>Spermatophyta</taxon>
        <taxon>Magnoliopsida</taxon>
        <taxon>Proteales</taxon>
        <taxon>Proteaceae</taxon>
        <taxon>Protea</taxon>
    </lineage>
</organism>
<dbReference type="Proteomes" id="UP001141806">
    <property type="component" value="Unassembled WGS sequence"/>
</dbReference>
<dbReference type="AlphaFoldDB" id="A0A9Q0K700"/>
<evidence type="ECO:0000256" key="1">
    <source>
        <dbReference type="ARBA" id="ARBA00022679"/>
    </source>
</evidence>
<dbReference type="GO" id="GO:0016740">
    <property type="term" value="F:transferase activity"/>
    <property type="evidence" value="ECO:0007669"/>
    <property type="project" value="UniProtKB-KW"/>
</dbReference>
<dbReference type="InterPro" id="IPR023213">
    <property type="entry name" value="CAT-like_dom_sf"/>
</dbReference>
<evidence type="ECO:0008006" key="4">
    <source>
        <dbReference type="Google" id="ProtNLM"/>
    </source>
</evidence>
<dbReference type="InterPro" id="IPR051283">
    <property type="entry name" value="Sec_Metabolite_Acyltrans"/>
</dbReference>
<protein>
    <recommendedName>
        <fullName evidence="4">Acetyltransferase</fullName>
    </recommendedName>
</protein>
<evidence type="ECO:0000313" key="2">
    <source>
        <dbReference type="EMBL" id="KAJ4965075.1"/>
    </source>
</evidence>
<keyword evidence="1" id="KW-0808">Transferase</keyword>